<feature type="compositionally biased region" description="Low complexity" evidence="1">
    <location>
        <begin position="8"/>
        <end position="32"/>
    </location>
</feature>
<evidence type="ECO:0000313" key="3">
    <source>
        <dbReference type="EMBL" id="KAK7794096.1"/>
    </source>
</evidence>
<dbReference type="AlphaFoldDB" id="A0AAN9VFX5"/>
<organism evidence="3 4">
    <name type="scientific">Gryllus longicercus</name>
    <dbReference type="NCBI Taxonomy" id="2509291"/>
    <lineage>
        <taxon>Eukaryota</taxon>
        <taxon>Metazoa</taxon>
        <taxon>Ecdysozoa</taxon>
        <taxon>Arthropoda</taxon>
        <taxon>Hexapoda</taxon>
        <taxon>Insecta</taxon>
        <taxon>Pterygota</taxon>
        <taxon>Neoptera</taxon>
        <taxon>Polyneoptera</taxon>
        <taxon>Orthoptera</taxon>
        <taxon>Ensifera</taxon>
        <taxon>Gryllidea</taxon>
        <taxon>Grylloidea</taxon>
        <taxon>Gryllidae</taxon>
        <taxon>Gryllinae</taxon>
        <taxon>Gryllus</taxon>
    </lineage>
</organism>
<comment type="caution">
    <text evidence="3">The sequence shown here is derived from an EMBL/GenBank/DDBJ whole genome shotgun (WGS) entry which is preliminary data.</text>
</comment>
<dbReference type="Proteomes" id="UP001378592">
    <property type="component" value="Unassembled WGS sequence"/>
</dbReference>
<accession>A0AAN9VFX5</accession>
<reference evidence="3 4" key="1">
    <citation type="submission" date="2024-03" db="EMBL/GenBank/DDBJ databases">
        <title>The genome assembly and annotation of the cricket Gryllus longicercus Weissman &amp; Gray.</title>
        <authorList>
            <person name="Szrajer S."/>
            <person name="Gray D."/>
            <person name="Ylla G."/>
        </authorList>
    </citation>
    <scope>NUCLEOTIDE SEQUENCE [LARGE SCALE GENOMIC DNA]</scope>
    <source>
        <strain evidence="3">DAG 2021-001</strain>
        <tissue evidence="3">Whole body minus gut</tissue>
    </source>
</reference>
<feature type="region of interest" description="Disordered" evidence="1">
    <location>
        <begin position="1"/>
        <end position="32"/>
    </location>
</feature>
<evidence type="ECO:0000313" key="4">
    <source>
        <dbReference type="Proteomes" id="UP001378592"/>
    </source>
</evidence>
<name>A0AAN9VFX5_9ORTH</name>
<dbReference type="EMBL" id="JAZDUA010000348">
    <property type="protein sequence ID" value="KAK7794096.1"/>
    <property type="molecule type" value="Genomic_DNA"/>
</dbReference>
<keyword evidence="2" id="KW-0812">Transmembrane</keyword>
<feature type="transmembrane region" description="Helical" evidence="2">
    <location>
        <begin position="129"/>
        <end position="149"/>
    </location>
</feature>
<keyword evidence="4" id="KW-1185">Reference proteome</keyword>
<sequence length="159" mass="17001">MSAEEEASAPAAGPAPAARAPTAGAEAEAEAAAEAVPHLRRLSLPGDFPSGAVRHYHVHEHHYHVWSEHGCCGGGAEAGPAWPAPWQMWQPRHARRGKRAPCCSHSGAWAPPWVFDVAPWGKGAGRFSLAGGLFFLVAMAVCRGVVWLVRVHRPQPMLE</sequence>
<gene>
    <name evidence="3" type="ORF">R5R35_010298</name>
</gene>
<evidence type="ECO:0000256" key="2">
    <source>
        <dbReference type="SAM" id="Phobius"/>
    </source>
</evidence>
<proteinExistence type="predicted"/>
<keyword evidence="2" id="KW-1133">Transmembrane helix</keyword>
<protein>
    <submittedName>
        <fullName evidence="3">Uncharacterized protein</fullName>
    </submittedName>
</protein>
<evidence type="ECO:0000256" key="1">
    <source>
        <dbReference type="SAM" id="MobiDB-lite"/>
    </source>
</evidence>
<keyword evidence="2" id="KW-0472">Membrane</keyword>